<dbReference type="PANTHER" id="PTHR44196:SF1">
    <property type="entry name" value="DEHYDROGENASE_REDUCTASE SDR FAMILY MEMBER 7B"/>
    <property type="match status" value="1"/>
</dbReference>
<dbReference type="NCBIfam" id="NF004825">
    <property type="entry name" value="PRK06181.1"/>
    <property type="match status" value="1"/>
</dbReference>
<dbReference type="PRINTS" id="PR00080">
    <property type="entry name" value="SDRFAMILY"/>
</dbReference>
<dbReference type="InterPro" id="IPR036291">
    <property type="entry name" value="NAD(P)-bd_dom_sf"/>
</dbReference>
<reference evidence="4 5" key="1">
    <citation type="submission" date="2016-10" db="EMBL/GenBank/DDBJ databases">
        <authorList>
            <person name="de Groot N.N."/>
        </authorList>
    </citation>
    <scope>NUCLEOTIDE SEQUENCE [LARGE SCALE GENOMIC DNA]</scope>
    <source>
        <strain evidence="4 5">CGMCC 1.7005</strain>
    </source>
</reference>
<dbReference type="AlphaFoldDB" id="A0A1I7BKP0"/>
<dbReference type="SUPFAM" id="SSF51735">
    <property type="entry name" value="NAD(P)-binding Rossmann-fold domains"/>
    <property type="match status" value="1"/>
</dbReference>
<dbReference type="GO" id="GO:0016020">
    <property type="term" value="C:membrane"/>
    <property type="evidence" value="ECO:0007669"/>
    <property type="project" value="TreeGrafter"/>
</dbReference>
<accession>A0A1I7BKP0</accession>
<dbReference type="InterPro" id="IPR020904">
    <property type="entry name" value="Sc_DH/Rdtase_CS"/>
</dbReference>
<dbReference type="GO" id="GO:0016491">
    <property type="term" value="F:oxidoreductase activity"/>
    <property type="evidence" value="ECO:0007669"/>
    <property type="project" value="UniProtKB-KW"/>
</dbReference>
<dbReference type="PRINTS" id="PR00081">
    <property type="entry name" value="GDHRDH"/>
</dbReference>
<dbReference type="Gene3D" id="3.40.50.720">
    <property type="entry name" value="NAD(P)-binding Rossmann-like Domain"/>
    <property type="match status" value="1"/>
</dbReference>
<proteinExistence type="inferred from homology"/>
<dbReference type="PANTHER" id="PTHR44196">
    <property type="entry name" value="DEHYDROGENASE/REDUCTASE SDR FAMILY MEMBER 7B"/>
    <property type="match status" value="1"/>
</dbReference>
<sequence>MSWLANKVIWVTGASSGIGAEMAKQCAELGAKIVLSARNETKLKAVKESLPRPDDHLVLPLDLEDNADFSPKVKAVLDHYGKIDVLMNNGGLSQRSEAHETPLEVDRRLMEINYFGNIAMTKAVLPVFQQQKHGKIIVISSIAGKFGFFLRSAYAASKHALQGFYEALRLEEEKNNIDVLLVFPGKINTEISKHALNKDGGAHGVMDHNQATGMPVEECIEKLLKAFKQNKKEVLIGNKEIMAVTVKRFFPKLFYKIIKKQSAT</sequence>
<dbReference type="CDD" id="cd05332">
    <property type="entry name" value="11beta-HSD1_like_SDR_c"/>
    <property type="match status" value="1"/>
</dbReference>
<dbReference type="EMBL" id="FPAS01000006">
    <property type="protein sequence ID" value="SFT87753.1"/>
    <property type="molecule type" value="Genomic_DNA"/>
</dbReference>
<dbReference type="Pfam" id="PF00106">
    <property type="entry name" value="adh_short"/>
    <property type="match status" value="1"/>
</dbReference>
<organism evidence="4 5">
    <name type="scientific">Lishizhenia tianjinensis</name>
    <dbReference type="NCBI Taxonomy" id="477690"/>
    <lineage>
        <taxon>Bacteria</taxon>
        <taxon>Pseudomonadati</taxon>
        <taxon>Bacteroidota</taxon>
        <taxon>Flavobacteriia</taxon>
        <taxon>Flavobacteriales</taxon>
        <taxon>Crocinitomicaceae</taxon>
        <taxon>Lishizhenia</taxon>
    </lineage>
</organism>
<name>A0A1I7BKP0_9FLAO</name>
<evidence type="ECO:0000313" key="4">
    <source>
        <dbReference type="EMBL" id="SFT87753.1"/>
    </source>
</evidence>
<protein>
    <submittedName>
        <fullName evidence="4">Short-chain dehydrogenase</fullName>
    </submittedName>
</protein>
<dbReference type="PROSITE" id="PS00061">
    <property type="entry name" value="ADH_SHORT"/>
    <property type="match status" value="1"/>
</dbReference>
<dbReference type="OrthoDB" id="822355at2"/>
<evidence type="ECO:0000313" key="5">
    <source>
        <dbReference type="Proteomes" id="UP000236454"/>
    </source>
</evidence>
<evidence type="ECO:0000256" key="1">
    <source>
        <dbReference type="ARBA" id="ARBA00006484"/>
    </source>
</evidence>
<dbReference type="RefSeq" id="WP_090252138.1">
    <property type="nucleotide sequence ID" value="NZ_FPAS01000006.1"/>
</dbReference>
<dbReference type="Proteomes" id="UP000236454">
    <property type="component" value="Unassembled WGS sequence"/>
</dbReference>
<evidence type="ECO:0000256" key="3">
    <source>
        <dbReference type="RuleBase" id="RU000363"/>
    </source>
</evidence>
<comment type="similarity">
    <text evidence="1 3">Belongs to the short-chain dehydrogenases/reductases (SDR) family.</text>
</comment>
<dbReference type="STRING" id="477690.SAMN05216474_2848"/>
<gene>
    <name evidence="4" type="ORF">SAMN05216474_2848</name>
</gene>
<keyword evidence="2" id="KW-0560">Oxidoreductase</keyword>
<keyword evidence="5" id="KW-1185">Reference proteome</keyword>
<evidence type="ECO:0000256" key="2">
    <source>
        <dbReference type="ARBA" id="ARBA00023002"/>
    </source>
</evidence>
<dbReference type="InterPro" id="IPR002347">
    <property type="entry name" value="SDR_fam"/>
</dbReference>